<proteinExistence type="predicted"/>
<protein>
    <submittedName>
        <fullName evidence="1">Uncharacterized protein</fullName>
    </submittedName>
</protein>
<name>A0AAV4X6S2_9ARAC</name>
<dbReference type="Proteomes" id="UP001054837">
    <property type="component" value="Unassembled WGS sequence"/>
</dbReference>
<comment type="caution">
    <text evidence="1">The sequence shown here is derived from an EMBL/GenBank/DDBJ whole genome shotgun (WGS) entry which is preliminary data.</text>
</comment>
<sequence length="161" mass="17849">MSCHSVEVAGGGVPVVVVEVEVEEELVETFSVVVVFSVDDNLVVVDEGSSVVKPVAKDTDINNVATAVTTNDFGCCIGFVDHVVAEIETWQSSGSLQMRVISLPGRMRRGCFLLWIWLRRDAEEHYVRDGSRERMDLWIQSALWRREMDGSEVDLQACASS</sequence>
<dbReference type="AlphaFoldDB" id="A0AAV4X6S2"/>
<organism evidence="1 2">
    <name type="scientific">Caerostris darwini</name>
    <dbReference type="NCBI Taxonomy" id="1538125"/>
    <lineage>
        <taxon>Eukaryota</taxon>
        <taxon>Metazoa</taxon>
        <taxon>Ecdysozoa</taxon>
        <taxon>Arthropoda</taxon>
        <taxon>Chelicerata</taxon>
        <taxon>Arachnida</taxon>
        <taxon>Araneae</taxon>
        <taxon>Araneomorphae</taxon>
        <taxon>Entelegynae</taxon>
        <taxon>Araneoidea</taxon>
        <taxon>Araneidae</taxon>
        <taxon>Caerostris</taxon>
    </lineage>
</organism>
<reference evidence="1 2" key="1">
    <citation type="submission" date="2021-06" db="EMBL/GenBank/DDBJ databases">
        <title>Caerostris darwini draft genome.</title>
        <authorList>
            <person name="Kono N."/>
            <person name="Arakawa K."/>
        </authorList>
    </citation>
    <scope>NUCLEOTIDE SEQUENCE [LARGE SCALE GENOMIC DNA]</scope>
</reference>
<evidence type="ECO:0000313" key="1">
    <source>
        <dbReference type="EMBL" id="GIY90581.1"/>
    </source>
</evidence>
<dbReference type="EMBL" id="BPLQ01015714">
    <property type="protein sequence ID" value="GIY90581.1"/>
    <property type="molecule type" value="Genomic_DNA"/>
</dbReference>
<accession>A0AAV4X6S2</accession>
<evidence type="ECO:0000313" key="2">
    <source>
        <dbReference type="Proteomes" id="UP001054837"/>
    </source>
</evidence>
<keyword evidence="2" id="KW-1185">Reference proteome</keyword>
<gene>
    <name evidence="1" type="ORF">CDAR_562641</name>
</gene>